<gene>
    <name evidence="4" type="primary">yjaB</name>
    <name evidence="4" type="ORF">LMG21510_00308</name>
</gene>
<keyword evidence="5" id="KW-1185">Reference proteome</keyword>
<dbReference type="Pfam" id="PF13508">
    <property type="entry name" value="Acetyltransf_7"/>
    <property type="match status" value="1"/>
</dbReference>
<dbReference type="InterPro" id="IPR016181">
    <property type="entry name" value="Acyl_CoA_acyltransferase"/>
</dbReference>
<organism evidence="4 5">
    <name type="scientific">Cupriavidus respiraculi</name>
    <dbReference type="NCBI Taxonomy" id="195930"/>
    <lineage>
        <taxon>Bacteria</taxon>
        <taxon>Pseudomonadati</taxon>
        <taxon>Pseudomonadota</taxon>
        <taxon>Betaproteobacteria</taxon>
        <taxon>Burkholderiales</taxon>
        <taxon>Burkholderiaceae</taxon>
        <taxon>Cupriavidus</taxon>
    </lineage>
</organism>
<evidence type="ECO:0000256" key="2">
    <source>
        <dbReference type="ARBA" id="ARBA00023315"/>
    </source>
</evidence>
<sequence length="160" mass="17423">MRPDPAIQTMPIRQPDPSEYPAITDVWEAAVRATHDFLDPADIDALRPLVLNQYLPLVDVRVAIVGDGDGDGDGDIQGFVGVSDGKIEMLFVAPAWHGRGIGKALLHHAVSEMGATLVDVNEQNRAATAFYAHMGFEVFGRSPLDGQGKPFPLLHMRRRA</sequence>
<feature type="domain" description="N-acetyltransferase" evidence="3">
    <location>
        <begin position="10"/>
        <end position="158"/>
    </location>
</feature>
<evidence type="ECO:0000256" key="1">
    <source>
        <dbReference type="ARBA" id="ARBA00022679"/>
    </source>
</evidence>
<keyword evidence="1 4" id="KW-0808">Transferase</keyword>
<protein>
    <submittedName>
        <fullName evidence="4">Peptidyl-lysine N-acetyltransferase YjaB</fullName>
        <ecNumber evidence="4">2.3.1.-</ecNumber>
    </submittedName>
</protein>
<name>A0ABM8WFU3_9BURK</name>
<dbReference type="SUPFAM" id="SSF55729">
    <property type="entry name" value="Acyl-CoA N-acyltransferases (Nat)"/>
    <property type="match status" value="1"/>
</dbReference>
<dbReference type="PANTHER" id="PTHR43800">
    <property type="entry name" value="PEPTIDYL-LYSINE N-ACETYLTRANSFERASE YJAB"/>
    <property type="match status" value="1"/>
</dbReference>
<evidence type="ECO:0000313" key="4">
    <source>
        <dbReference type="EMBL" id="CAG9166187.1"/>
    </source>
</evidence>
<dbReference type="EMBL" id="CAJZAH010000001">
    <property type="protein sequence ID" value="CAG9166187.1"/>
    <property type="molecule type" value="Genomic_DNA"/>
</dbReference>
<comment type="caution">
    <text evidence="4">The sequence shown here is derived from an EMBL/GenBank/DDBJ whole genome shotgun (WGS) entry which is preliminary data.</text>
</comment>
<dbReference type="Gene3D" id="3.40.630.30">
    <property type="match status" value="1"/>
</dbReference>
<dbReference type="CDD" id="cd04301">
    <property type="entry name" value="NAT_SF"/>
    <property type="match status" value="1"/>
</dbReference>
<dbReference type="InterPro" id="IPR000182">
    <property type="entry name" value="GNAT_dom"/>
</dbReference>
<evidence type="ECO:0000259" key="3">
    <source>
        <dbReference type="PROSITE" id="PS51186"/>
    </source>
</evidence>
<dbReference type="PROSITE" id="PS51186">
    <property type="entry name" value="GNAT"/>
    <property type="match status" value="1"/>
</dbReference>
<dbReference type="EC" id="2.3.1.-" evidence="4"/>
<dbReference type="PANTHER" id="PTHR43800:SF1">
    <property type="entry name" value="PEPTIDYL-LYSINE N-ACETYLTRANSFERASE YJAB"/>
    <property type="match status" value="1"/>
</dbReference>
<keyword evidence="2 4" id="KW-0012">Acyltransferase</keyword>
<dbReference type="GO" id="GO:0016746">
    <property type="term" value="F:acyltransferase activity"/>
    <property type="evidence" value="ECO:0007669"/>
    <property type="project" value="UniProtKB-KW"/>
</dbReference>
<accession>A0ABM8WFU3</accession>
<proteinExistence type="predicted"/>
<reference evidence="4 5" key="1">
    <citation type="submission" date="2021-08" db="EMBL/GenBank/DDBJ databases">
        <authorList>
            <person name="Peeters C."/>
        </authorList>
    </citation>
    <scope>NUCLEOTIDE SEQUENCE [LARGE SCALE GENOMIC DNA]</scope>
    <source>
        <strain evidence="4 5">LMG 21510</strain>
    </source>
</reference>
<dbReference type="RefSeq" id="WP_224039232.1">
    <property type="nucleotide sequence ID" value="NZ_CAJZAH010000001.1"/>
</dbReference>
<dbReference type="Proteomes" id="UP000721236">
    <property type="component" value="Unassembled WGS sequence"/>
</dbReference>
<evidence type="ECO:0000313" key="5">
    <source>
        <dbReference type="Proteomes" id="UP000721236"/>
    </source>
</evidence>